<feature type="domain" description="HAMP" evidence="13">
    <location>
        <begin position="139"/>
        <end position="191"/>
    </location>
</feature>
<dbReference type="GO" id="GO:0000155">
    <property type="term" value="F:phosphorelay sensor kinase activity"/>
    <property type="evidence" value="ECO:0007669"/>
    <property type="project" value="InterPro"/>
</dbReference>
<dbReference type="RefSeq" id="WP_114334588.1">
    <property type="nucleotide sequence ID" value="NZ_QMDL01000002.1"/>
</dbReference>
<dbReference type="GO" id="GO:0046983">
    <property type="term" value="F:protein dimerization activity"/>
    <property type="evidence" value="ECO:0007669"/>
    <property type="project" value="InterPro"/>
</dbReference>
<keyword evidence="10" id="KW-0175">Coiled coil</keyword>
<dbReference type="CDD" id="cd06225">
    <property type="entry name" value="HAMP"/>
    <property type="match status" value="1"/>
</dbReference>
<evidence type="ECO:0000256" key="11">
    <source>
        <dbReference type="SAM" id="Phobius"/>
    </source>
</evidence>
<dbReference type="Pfam" id="PF07730">
    <property type="entry name" value="HisKA_3"/>
    <property type="match status" value="1"/>
</dbReference>
<evidence type="ECO:0000313" key="15">
    <source>
        <dbReference type="Proteomes" id="UP000265903"/>
    </source>
</evidence>
<evidence type="ECO:0000256" key="6">
    <source>
        <dbReference type="ARBA" id="ARBA00022741"/>
    </source>
</evidence>
<evidence type="ECO:0000256" key="8">
    <source>
        <dbReference type="ARBA" id="ARBA00022840"/>
    </source>
</evidence>
<dbReference type="InterPro" id="IPR003594">
    <property type="entry name" value="HATPase_dom"/>
</dbReference>
<keyword evidence="11" id="KW-1133">Transmembrane helix</keyword>
<proteinExistence type="predicted"/>
<dbReference type="GO" id="GO:0005524">
    <property type="term" value="F:ATP binding"/>
    <property type="evidence" value="ECO:0007669"/>
    <property type="project" value="UniProtKB-KW"/>
</dbReference>
<keyword evidence="11" id="KW-0812">Transmembrane</keyword>
<evidence type="ECO:0000256" key="2">
    <source>
        <dbReference type="ARBA" id="ARBA00004370"/>
    </source>
</evidence>
<sequence length="413" mass="45429">MTAYRKLSLLMLAVFLLVYAVGGVFYTLQARGDIERELGSVMELAASLPAPTQLAPELVPEMRHLRPVSVGEAVSGTTREMPDWFYRLMADGIPAQAVNGWQLDPADEIEEIWESFVLISAAFLLGMTLCFVALGWAIRQGLRPLAELGEAMASVERGQLASRLGAQNLQEVNDLVARFNTMAAALEQEQKTVRELMTELLRVQDREREHIARVLHDDLGQYLTGIRAQARAWLYDPALNSEQKKQASELAHHCETVQKHFRHLLQDLHPLVMEQLGLNSAISHLAEQWQQLSGLSCQLELDDCLPELTGEQQTHLYRFLQEALNNISRHAQATRASLTVAQSSGALEVVVCDNGRGTGDLSDCRGLGLRSMRERARCLGGRMELFSHLGEGTRVLLAMPAAGAGSPSAGSGG</sequence>
<dbReference type="InterPro" id="IPR036890">
    <property type="entry name" value="HATPase_C_sf"/>
</dbReference>
<dbReference type="InterPro" id="IPR003660">
    <property type="entry name" value="HAMP_dom"/>
</dbReference>
<evidence type="ECO:0000313" key="14">
    <source>
        <dbReference type="EMBL" id="RMJ04520.1"/>
    </source>
</evidence>
<dbReference type="Proteomes" id="UP000265903">
    <property type="component" value="Unassembled WGS sequence"/>
</dbReference>
<protein>
    <recommendedName>
        <fullName evidence="3">histidine kinase</fullName>
        <ecNumber evidence="3">2.7.13.3</ecNumber>
    </recommendedName>
</protein>
<evidence type="ECO:0000256" key="5">
    <source>
        <dbReference type="ARBA" id="ARBA00022679"/>
    </source>
</evidence>
<accession>A0A3M2RGT9</accession>
<dbReference type="Gene3D" id="3.30.565.10">
    <property type="entry name" value="Histidine kinase-like ATPase, C-terminal domain"/>
    <property type="match status" value="1"/>
</dbReference>
<evidence type="ECO:0000256" key="9">
    <source>
        <dbReference type="ARBA" id="ARBA00023012"/>
    </source>
</evidence>
<keyword evidence="15" id="KW-1185">Reference proteome</keyword>
<feature type="domain" description="Histidine kinase" evidence="12">
    <location>
        <begin position="214"/>
        <end position="403"/>
    </location>
</feature>
<feature type="transmembrane region" description="Helical" evidence="11">
    <location>
        <begin position="116"/>
        <end position="138"/>
    </location>
</feature>
<dbReference type="Pfam" id="PF02518">
    <property type="entry name" value="HATPase_c"/>
    <property type="match status" value="1"/>
</dbReference>
<dbReference type="Gene3D" id="6.10.340.10">
    <property type="match status" value="1"/>
</dbReference>
<dbReference type="AlphaFoldDB" id="A0A3M2RGT9"/>
<dbReference type="InterPro" id="IPR050482">
    <property type="entry name" value="Sensor_HK_TwoCompSys"/>
</dbReference>
<comment type="subcellular location">
    <subcellularLocation>
        <location evidence="2">Membrane</location>
    </subcellularLocation>
</comment>
<dbReference type="CDD" id="cd16917">
    <property type="entry name" value="HATPase_UhpB-NarQ-NarX-like"/>
    <property type="match status" value="1"/>
</dbReference>
<evidence type="ECO:0000256" key="7">
    <source>
        <dbReference type="ARBA" id="ARBA00022777"/>
    </source>
</evidence>
<gene>
    <name evidence="14" type="primary">liaS</name>
    <name evidence="14" type="ORF">DOQ08_01843</name>
</gene>
<dbReference type="SMART" id="SM00304">
    <property type="entry name" value="HAMP"/>
    <property type="match status" value="1"/>
</dbReference>
<dbReference type="Gene3D" id="1.20.5.1930">
    <property type="match status" value="1"/>
</dbReference>
<feature type="coiled-coil region" evidence="10">
    <location>
        <begin position="169"/>
        <end position="206"/>
    </location>
</feature>
<evidence type="ECO:0000256" key="10">
    <source>
        <dbReference type="SAM" id="Coils"/>
    </source>
</evidence>
<dbReference type="InterPro" id="IPR011712">
    <property type="entry name" value="Sig_transdc_His_kin_sub3_dim/P"/>
</dbReference>
<feature type="transmembrane region" description="Helical" evidence="11">
    <location>
        <begin position="7"/>
        <end position="28"/>
    </location>
</feature>
<dbReference type="SUPFAM" id="SSF55874">
    <property type="entry name" value="ATPase domain of HSP90 chaperone/DNA topoisomerase II/histidine kinase"/>
    <property type="match status" value="1"/>
</dbReference>
<dbReference type="InterPro" id="IPR005467">
    <property type="entry name" value="His_kinase_dom"/>
</dbReference>
<dbReference type="Pfam" id="PF00672">
    <property type="entry name" value="HAMP"/>
    <property type="match status" value="1"/>
</dbReference>
<dbReference type="OrthoDB" id="9797605at2"/>
<organism evidence="14 15">
    <name type="scientific">Marinobacter litoralis</name>
    <dbReference type="NCBI Taxonomy" id="187981"/>
    <lineage>
        <taxon>Bacteria</taxon>
        <taxon>Pseudomonadati</taxon>
        <taxon>Pseudomonadota</taxon>
        <taxon>Gammaproteobacteria</taxon>
        <taxon>Pseudomonadales</taxon>
        <taxon>Marinobacteraceae</taxon>
        <taxon>Marinobacter</taxon>
    </lineage>
</organism>
<evidence type="ECO:0000256" key="4">
    <source>
        <dbReference type="ARBA" id="ARBA00022553"/>
    </source>
</evidence>
<dbReference type="GO" id="GO:0016020">
    <property type="term" value="C:membrane"/>
    <property type="evidence" value="ECO:0007669"/>
    <property type="project" value="UniProtKB-SubCell"/>
</dbReference>
<dbReference type="PANTHER" id="PTHR24421">
    <property type="entry name" value="NITRATE/NITRITE SENSOR PROTEIN NARX-RELATED"/>
    <property type="match status" value="1"/>
</dbReference>
<dbReference type="EMBL" id="QMDL01000002">
    <property type="protein sequence ID" value="RMJ04520.1"/>
    <property type="molecule type" value="Genomic_DNA"/>
</dbReference>
<evidence type="ECO:0000256" key="1">
    <source>
        <dbReference type="ARBA" id="ARBA00000085"/>
    </source>
</evidence>
<keyword evidence="8" id="KW-0067">ATP-binding</keyword>
<dbReference type="PROSITE" id="PS50109">
    <property type="entry name" value="HIS_KIN"/>
    <property type="match status" value="1"/>
</dbReference>
<evidence type="ECO:0000259" key="12">
    <source>
        <dbReference type="PROSITE" id="PS50109"/>
    </source>
</evidence>
<keyword evidence="7 14" id="KW-0418">Kinase</keyword>
<comment type="caution">
    <text evidence="14">The sequence shown here is derived from an EMBL/GenBank/DDBJ whole genome shotgun (WGS) entry which is preliminary data.</text>
</comment>
<evidence type="ECO:0000256" key="3">
    <source>
        <dbReference type="ARBA" id="ARBA00012438"/>
    </source>
</evidence>
<keyword evidence="11" id="KW-0472">Membrane</keyword>
<keyword evidence="5 14" id="KW-0808">Transferase</keyword>
<dbReference type="EC" id="2.7.13.3" evidence="3"/>
<dbReference type="PROSITE" id="PS50885">
    <property type="entry name" value="HAMP"/>
    <property type="match status" value="1"/>
</dbReference>
<reference evidence="14 15" key="1">
    <citation type="submission" date="2018-08" db="EMBL/GenBank/DDBJ databases">
        <title>Whole Genome Sequence of the Moderate Halophilic Marine Bacterium Marinobacter litoralis Sw-45.</title>
        <authorList>
            <person name="Musa H."/>
        </authorList>
    </citation>
    <scope>NUCLEOTIDE SEQUENCE [LARGE SCALE GENOMIC DNA]</scope>
    <source>
        <strain evidence="14 15">Sw-45</strain>
    </source>
</reference>
<keyword evidence="9" id="KW-0902">Two-component regulatory system</keyword>
<name>A0A3M2RGT9_9GAMM</name>
<comment type="catalytic activity">
    <reaction evidence="1">
        <text>ATP + protein L-histidine = ADP + protein N-phospho-L-histidine.</text>
        <dbReference type="EC" id="2.7.13.3"/>
    </reaction>
</comment>
<keyword evidence="4" id="KW-0597">Phosphoprotein</keyword>
<keyword evidence="6" id="KW-0547">Nucleotide-binding</keyword>
<evidence type="ECO:0000259" key="13">
    <source>
        <dbReference type="PROSITE" id="PS50885"/>
    </source>
</evidence>
<dbReference type="PANTHER" id="PTHR24421:SF10">
    <property type="entry name" value="NITRATE_NITRITE SENSOR PROTEIN NARQ"/>
    <property type="match status" value="1"/>
</dbReference>